<evidence type="ECO:0000313" key="3">
    <source>
        <dbReference type="Proteomes" id="UP000007488"/>
    </source>
</evidence>
<dbReference type="HOGENOM" id="CLU_091233_1_0_9"/>
<dbReference type="InterPro" id="IPR019888">
    <property type="entry name" value="Tscrpt_reg_AsnC-like"/>
</dbReference>
<dbReference type="InterPro" id="IPR036388">
    <property type="entry name" value="WH-like_DNA-bd_sf"/>
</dbReference>
<dbReference type="Gene3D" id="1.10.10.10">
    <property type="entry name" value="Winged helix-like DNA-binding domain superfamily/Winged helix DNA-binding domain"/>
    <property type="match status" value="1"/>
</dbReference>
<dbReference type="PANTHER" id="PTHR30154">
    <property type="entry name" value="LEUCINE-RESPONSIVE REGULATORY PROTEIN"/>
    <property type="match status" value="1"/>
</dbReference>
<keyword evidence="3" id="KW-1185">Reference proteome</keyword>
<evidence type="ECO:0000259" key="1">
    <source>
        <dbReference type="Pfam" id="PF01037"/>
    </source>
</evidence>
<sequence length="164" mass="19242">MLPEDQKLLRLLSQDCRLNPEELSIQTGLSVEYISAKIKQWEKEKIIAKYGLLVNWQKLEEDRVTAFIDIKVTSQRGHGYDKIAQRFQKFPEIKSVFLMSGDHDLCLVIEGRNMYEIAEFVSEKLSPLEVIENTSTRFILKRYKEDGVEFEGKEERPQRLMMTP</sequence>
<protein>
    <submittedName>
        <fullName evidence="2">Transcriptional regulator, AsnC family</fullName>
    </submittedName>
</protein>
<proteinExistence type="predicted"/>
<organism evidence="2 3">
    <name type="scientific">Syntrophobotulus glycolicus (strain DSM 8271 / FlGlyR)</name>
    <dbReference type="NCBI Taxonomy" id="645991"/>
    <lineage>
        <taxon>Bacteria</taxon>
        <taxon>Bacillati</taxon>
        <taxon>Bacillota</taxon>
        <taxon>Clostridia</taxon>
        <taxon>Eubacteriales</taxon>
        <taxon>Desulfitobacteriaceae</taxon>
        <taxon>Syntrophobotulus</taxon>
    </lineage>
</organism>
<gene>
    <name evidence="2" type="ordered locus">Sgly_1734</name>
</gene>
<evidence type="ECO:0000313" key="2">
    <source>
        <dbReference type="EMBL" id="ADY56031.1"/>
    </source>
</evidence>
<dbReference type="AlphaFoldDB" id="F0SYZ4"/>
<name>F0SYZ4_SYNGF</name>
<dbReference type="KEGG" id="sgy:Sgly_1734"/>
<dbReference type="SMART" id="SM00344">
    <property type="entry name" value="HTH_ASNC"/>
    <property type="match status" value="1"/>
</dbReference>
<dbReference type="SUPFAM" id="SSF54909">
    <property type="entry name" value="Dimeric alpha+beta barrel"/>
    <property type="match status" value="1"/>
</dbReference>
<dbReference type="InterPro" id="IPR019887">
    <property type="entry name" value="Tscrpt_reg_AsnC/Lrp_C"/>
</dbReference>
<dbReference type="GO" id="GO:0043200">
    <property type="term" value="P:response to amino acid"/>
    <property type="evidence" value="ECO:0007669"/>
    <property type="project" value="TreeGrafter"/>
</dbReference>
<dbReference type="eggNOG" id="COG1522">
    <property type="taxonomic scope" value="Bacteria"/>
</dbReference>
<reference evidence="2 3" key="1">
    <citation type="journal article" date="2011" name="Stand. Genomic Sci.">
        <title>Complete genome sequence of Syntrophobotulus glycolicus type strain (FlGlyR).</title>
        <authorList>
            <person name="Han C."/>
            <person name="Mwirichia R."/>
            <person name="Chertkov O."/>
            <person name="Held B."/>
            <person name="Lapidus A."/>
            <person name="Nolan M."/>
            <person name="Lucas S."/>
            <person name="Hammon N."/>
            <person name="Deshpande S."/>
            <person name="Cheng J.F."/>
            <person name="Tapia R."/>
            <person name="Goodwin L."/>
            <person name="Pitluck S."/>
            <person name="Huntemann M."/>
            <person name="Liolios K."/>
            <person name="Ivanova N."/>
            <person name="Pagani I."/>
            <person name="Mavromatis K."/>
            <person name="Ovchinikova G."/>
            <person name="Pati A."/>
            <person name="Chen A."/>
            <person name="Palaniappan K."/>
            <person name="Land M."/>
            <person name="Hauser L."/>
            <person name="Brambilla E.M."/>
            <person name="Rohde M."/>
            <person name="Spring S."/>
            <person name="Sikorski J."/>
            <person name="Goker M."/>
            <person name="Woyke T."/>
            <person name="Bristow J."/>
            <person name="Eisen J.A."/>
            <person name="Markowitz V."/>
            <person name="Hugenholtz P."/>
            <person name="Kyrpides N.C."/>
            <person name="Klenk H.P."/>
            <person name="Detter J.C."/>
        </authorList>
    </citation>
    <scope>NUCLEOTIDE SEQUENCE [LARGE SCALE GENOMIC DNA]</scope>
    <source>
        <strain evidence="3">DSM 8271 / FlGlyR</strain>
    </source>
</reference>
<dbReference type="PANTHER" id="PTHR30154:SF34">
    <property type="entry name" value="TRANSCRIPTIONAL REGULATOR AZLB"/>
    <property type="match status" value="1"/>
</dbReference>
<dbReference type="Proteomes" id="UP000007488">
    <property type="component" value="Chromosome"/>
</dbReference>
<dbReference type="Gene3D" id="3.30.70.920">
    <property type="match status" value="1"/>
</dbReference>
<dbReference type="Pfam" id="PF01037">
    <property type="entry name" value="AsnC_trans_reg"/>
    <property type="match status" value="1"/>
</dbReference>
<dbReference type="InterPro" id="IPR011008">
    <property type="entry name" value="Dimeric_a/b-barrel"/>
</dbReference>
<dbReference type="OrthoDB" id="66249at2"/>
<dbReference type="GO" id="GO:0043565">
    <property type="term" value="F:sequence-specific DNA binding"/>
    <property type="evidence" value="ECO:0007669"/>
    <property type="project" value="TreeGrafter"/>
</dbReference>
<reference evidence="3" key="2">
    <citation type="submission" date="2011-02" db="EMBL/GenBank/DDBJ databases">
        <title>The complete genome of Syntrophobotulus glycolicus DSM 8271.</title>
        <authorList>
            <person name="Lucas S."/>
            <person name="Copeland A."/>
            <person name="Lapidus A."/>
            <person name="Bruce D."/>
            <person name="Goodwin L."/>
            <person name="Pitluck S."/>
            <person name="Kyrpides N."/>
            <person name="Mavromatis K."/>
            <person name="Pagani I."/>
            <person name="Ivanova N."/>
            <person name="Mikhailova N."/>
            <person name="Chertkov O."/>
            <person name="Held B."/>
            <person name="Detter J.C."/>
            <person name="Tapia R."/>
            <person name="Han C."/>
            <person name="Land M."/>
            <person name="Hauser L."/>
            <person name="Markowitz V."/>
            <person name="Cheng J.-F."/>
            <person name="Hugenholtz P."/>
            <person name="Woyke T."/>
            <person name="Wu D."/>
            <person name="Spring S."/>
            <person name="Schroeder M."/>
            <person name="Brambilla E."/>
            <person name="Klenk H.-P."/>
            <person name="Eisen J.A."/>
        </authorList>
    </citation>
    <scope>NUCLEOTIDE SEQUENCE [LARGE SCALE GENOMIC DNA]</scope>
    <source>
        <strain evidence="3">DSM 8271 / FlGlyR</strain>
    </source>
</reference>
<dbReference type="STRING" id="645991.Sgly_1734"/>
<dbReference type="RefSeq" id="WP_013624899.1">
    <property type="nucleotide sequence ID" value="NC_015172.1"/>
</dbReference>
<dbReference type="InterPro" id="IPR036390">
    <property type="entry name" value="WH_DNA-bd_sf"/>
</dbReference>
<dbReference type="EMBL" id="CP002547">
    <property type="protein sequence ID" value="ADY56031.1"/>
    <property type="molecule type" value="Genomic_DNA"/>
</dbReference>
<accession>F0SYZ4</accession>
<dbReference type="GO" id="GO:0005829">
    <property type="term" value="C:cytosol"/>
    <property type="evidence" value="ECO:0007669"/>
    <property type="project" value="TreeGrafter"/>
</dbReference>
<feature type="domain" description="Transcription regulator AsnC/Lrp ligand binding" evidence="1">
    <location>
        <begin position="71"/>
        <end position="142"/>
    </location>
</feature>
<dbReference type="SUPFAM" id="SSF46785">
    <property type="entry name" value="Winged helix' DNA-binding domain"/>
    <property type="match status" value="1"/>
</dbReference>